<dbReference type="EMBL" id="FOLH01000001">
    <property type="protein sequence ID" value="SFB91531.1"/>
    <property type="molecule type" value="Genomic_DNA"/>
</dbReference>
<feature type="domain" description="ABM" evidence="1">
    <location>
        <begin position="2"/>
        <end position="90"/>
    </location>
</feature>
<name>A0A1I1EWX4_9GAMM</name>
<dbReference type="Gene3D" id="3.30.70.100">
    <property type="match status" value="1"/>
</dbReference>
<dbReference type="OrthoDB" id="4463721at2"/>
<dbReference type="PROSITE" id="PS51725">
    <property type="entry name" value="ABM"/>
    <property type="match status" value="1"/>
</dbReference>
<gene>
    <name evidence="2" type="ORF">SAMN05660443_0909</name>
</gene>
<dbReference type="SUPFAM" id="SSF54909">
    <property type="entry name" value="Dimeric alpha+beta barrel"/>
    <property type="match status" value="1"/>
</dbReference>
<protein>
    <submittedName>
        <fullName evidence="2">Antibiotic biosynthesis monooxygenase</fullName>
    </submittedName>
</protein>
<evidence type="ECO:0000313" key="2">
    <source>
        <dbReference type="EMBL" id="SFB91531.1"/>
    </source>
</evidence>
<dbReference type="InterPro" id="IPR011008">
    <property type="entry name" value="Dimeric_a/b-barrel"/>
</dbReference>
<evidence type="ECO:0000313" key="3">
    <source>
        <dbReference type="Proteomes" id="UP000199058"/>
    </source>
</evidence>
<keyword evidence="3" id="KW-1185">Reference proteome</keyword>
<sequence length="95" mass="10764">MIKVIIERQLLEGLEQEYRQASQALLQACMESPGYISGESLVDLRRPNRRIIITQWNSESAWRAWEVSDKRQQLLGGIAGILANDEKVTLLAPIS</sequence>
<accession>A0A1I1EWX4</accession>
<dbReference type="AlphaFoldDB" id="A0A1I1EWX4"/>
<dbReference type="Proteomes" id="UP000199058">
    <property type="component" value="Unassembled WGS sequence"/>
</dbReference>
<dbReference type="STRING" id="1122252.SAMN05660443_0909"/>
<evidence type="ECO:0000259" key="1">
    <source>
        <dbReference type="PROSITE" id="PS51725"/>
    </source>
</evidence>
<proteinExistence type="predicted"/>
<dbReference type="Pfam" id="PF03992">
    <property type="entry name" value="ABM"/>
    <property type="match status" value="1"/>
</dbReference>
<dbReference type="InterPro" id="IPR007138">
    <property type="entry name" value="ABM_dom"/>
</dbReference>
<keyword evidence="2" id="KW-0503">Monooxygenase</keyword>
<dbReference type="RefSeq" id="WP_091959744.1">
    <property type="nucleotide sequence ID" value="NZ_FOLH01000001.1"/>
</dbReference>
<organism evidence="2 3">
    <name type="scientific">Marinospirillum celere</name>
    <dbReference type="NCBI Taxonomy" id="1122252"/>
    <lineage>
        <taxon>Bacteria</taxon>
        <taxon>Pseudomonadati</taxon>
        <taxon>Pseudomonadota</taxon>
        <taxon>Gammaproteobacteria</taxon>
        <taxon>Oceanospirillales</taxon>
        <taxon>Oceanospirillaceae</taxon>
        <taxon>Marinospirillum</taxon>
    </lineage>
</organism>
<keyword evidence="2" id="KW-0560">Oxidoreductase</keyword>
<dbReference type="GO" id="GO:0004497">
    <property type="term" value="F:monooxygenase activity"/>
    <property type="evidence" value="ECO:0007669"/>
    <property type="project" value="UniProtKB-KW"/>
</dbReference>
<reference evidence="2 3" key="1">
    <citation type="submission" date="2016-10" db="EMBL/GenBank/DDBJ databases">
        <authorList>
            <person name="de Groot N.N."/>
        </authorList>
    </citation>
    <scope>NUCLEOTIDE SEQUENCE [LARGE SCALE GENOMIC DNA]</scope>
    <source>
        <strain evidence="2 3">DSM 18438</strain>
    </source>
</reference>